<feature type="transmembrane region" description="Helical" evidence="11">
    <location>
        <begin position="422"/>
        <end position="440"/>
    </location>
</feature>
<evidence type="ECO:0000256" key="10">
    <source>
        <dbReference type="SAM" id="MobiDB-lite"/>
    </source>
</evidence>
<dbReference type="InterPro" id="IPR014371">
    <property type="entry name" value="Oat_ACAT_DAG_ARE"/>
</dbReference>
<keyword evidence="5" id="KW-0256">Endoplasmic reticulum</keyword>
<evidence type="ECO:0000256" key="11">
    <source>
        <dbReference type="SAM" id="Phobius"/>
    </source>
</evidence>
<keyword evidence="8" id="KW-0012">Acyltransferase</keyword>
<feature type="transmembrane region" description="Helical" evidence="11">
    <location>
        <begin position="548"/>
        <end position="568"/>
    </location>
</feature>
<evidence type="ECO:0000256" key="1">
    <source>
        <dbReference type="ARBA" id="ARBA00004477"/>
    </source>
</evidence>
<dbReference type="Proteomes" id="UP000447873">
    <property type="component" value="Unassembled WGS sequence"/>
</dbReference>
<comment type="caution">
    <text evidence="12">The sequence shown here is derived from an EMBL/GenBank/DDBJ whole genome shotgun (WGS) entry which is preliminary data.</text>
</comment>
<dbReference type="GO" id="GO:0005789">
    <property type="term" value="C:endoplasmic reticulum membrane"/>
    <property type="evidence" value="ECO:0007669"/>
    <property type="project" value="UniProtKB-SubCell"/>
</dbReference>
<reference evidence="12 13" key="1">
    <citation type="submission" date="2018-12" db="EMBL/GenBank/DDBJ databases">
        <title>Venturia inaequalis Genome Resource.</title>
        <authorList>
            <person name="Lichtner F.J."/>
        </authorList>
    </citation>
    <scope>NUCLEOTIDE SEQUENCE [LARGE SCALE GENOMIC DNA]</scope>
    <source>
        <strain evidence="12 13">120213</strain>
    </source>
</reference>
<feature type="transmembrane region" description="Helical" evidence="11">
    <location>
        <begin position="600"/>
        <end position="622"/>
    </location>
</feature>
<evidence type="ECO:0000256" key="4">
    <source>
        <dbReference type="ARBA" id="ARBA00022692"/>
    </source>
</evidence>
<evidence type="ECO:0000256" key="9">
    <source>
        <dbReference type="ARBA" id="ARBA00023568"/>
    </source>
</evidence>
<evidence type="ECO:0000256" key="5">
    <source>
        <dbReference type="ARBA" id="ARBA00022824"/>
    </source>
</evidence>
<evidence type="ECO:0000256" key="3">
    <source>
        <dbReference type="ARBA" id="ARBA00022679"/>
    </source>
</evidence>
<sequence length="623" mass="70194">MIPRTCIAAIMYPKEPTKLELPPPQTAIGASLLDANPQLRRKLSREALDPVSTQSSSRGSVSTGSGDEWSVNPSTNISDEEDYDGLKPNLLTIIEGSSGGGLQEESTMNGHNTQNGVDALVPEPAVVGQAFEAIEAGSPNFTTQPSDRRKSIQVTVEKTGKKGRYVLTADDPEFREILRSQIISESDASGKQRKGFRDMVFTRRFTTFDRQNPLSSESPFYGFFTLFWLSIGMMLVRIAALNWKTYGNILGSAEVFHVMFDRDIIVLGLTDVSQMYRRRQILQEKLQQLDLIEPAASPNSSGFSTSLDEPQKTFKRRPQATRTSTNLESEKSGIASIAAAIDSGEGLDEEQLDSFSRSIGKEIASLTTELAGKCTSGAQTHYPHNLTIANWADWICLPTLVYELEYPRQEHINWWYVAEKTVATFGVIWVMMVVSQAYIYPSVAETVRMKEAGMTLQQRWHEFPWIVGDMLFPLLLEQLLTWYVIWECCLNVLAELTKFADRGFYGDWWNSVSWDQYARDWNRPVHNFLLRHVYHSSISAFHLSKSTATFVTFFLSACVHELVMLCIFKKVRGYLFIMQLGQLPLVALSRTKLLKGRDTLGNLIFWFGLFVGPSLITALYLIV</sequence>
<feature type="region of interest" description="Disordered" evidence="10">
    <location>
        <begin position="296"/>
        <end position="327"/>
    </location>
</feature>
<organism evidence="12 13">
    <name type="scientific">Venturia inaequalis</name>
    <name type="common">Apple scab fungus</name>
    <dbReference type="NCBI Taxonomy" id="5025"/>
    <lineage>
        <taxon>Eukaryota</taxon>
        <taxon>Fungi</taxon>
        <taxon>Dikarya</taxon>
        <taxon>Ascomycota</taxon>
        <taxon>Pezizomycotina</taxon>
        <taxon>Dothideomycetes</taxon>
        <taxon>Pleosporomycetidae</taxon>
        <taxon>Venturiales</taxon>
        <taxon>Venturiaceae</taxon>
        <taxon>Venturia</taxon>
    </lineage>
</organism>
<keyword evidence="6 11" id="KW-1133">Transmembrane helix</keyword>
<dbReference type="InterPro" id="IPR004299">
    <property type="entry name" value="MBOAT_fam"/>
</dbReference>
<dbReference type="PANTHER" id="PTHR10408:SF23">
    <property type="entry name" value="STEROL O-ACYLTRANSFERASE 1-RELATED"/>
    <property type="match status" value="1"/>
</dbReference>
<feature type="compositionally biased region" description="Low complexity" evidence="10">
    <location>
        <begin position="51"/>
        <end position="66"/>
    </location>
</feature>
<evidence type="ECO:0000313" key="13">
    <source>
        <dbReference type="Proteomes" id="UP000447873"/>
    </source>
</evidence>
<dbReference type="GO" id="GO:0008204">
    <property type="term" value="P:ergosterol metabolic process"/>
    <property type="evidence" value="ECO:0007669"/>
    <property type="project" value="TreeGrafter"/>
</dbReference>
<protein>
    <recommendedName>
        <fullName evidence="14">O-acyltransferase</fullName>
    </recommendedName>
</protein>
<feature type="region of interest" description="Disordered" evidence="10">
    <location>
        <begin position="45"/>
        <end position="84"/>
    </location>
</feature>
<keyword evidence="4 11" id="KW-0812">Transmembrane</keyword>
<dbReference type="GO" id="GO:0034737">
    <property type="term" value="F:ergosterol O-acyltransferase activity"/>
    <property type="evidence" value="ECO:0007669"/>
    <property type="project" value="TreeGrafter"/>
</dbReference>
<evidence type="ECO:0000256" key="2">
    <source>
        <dbReference type="ARBA" id="ARBA00009010"/>
    </source>
</evidence>
<evidence type="ECO:0000313" key="12">
    <source>
        <dbReference type="EMBL" id="KAE9988498.1"/>
    </source>
</evidence>
<comment type="subcellular location">
    <subcellularLocation>
        <location evidence="1">Endoplasmic reticulum membrane</location>
        <topology evidence="1">Multi-pass membrane protein</topology>
    </subcellularLocation>
</comment>
<feature type="compositionally biased region" description="Polar residues" evidence="10">
    <location>
        <begin position="297"/>
        <end position="308"/>
    </location>
</feature>
<keyword evidence="7 11" id="KW-0472">Membrane</keyword>
<proteinExistence type="inferred from homology"/>
<comment type="similarity">
    <text evidence="2">Belongs to the membrane-bound acyltransferase family. Sterol o-acyltransferase subfamily.</text>
</comment>
<feature type="transmembrane region" description="Helical" evidence="11">
    <location>
        <begin position="220"/>
        <end position="240"/>
    </location>
</feature>
<evidence type="ECO:0008006" key="14">
    <source>
        <dbReference type="Google" id="ProtNLM"/>
    </source>
</evidence>
<keyword evidence="3" id="KW-0808">Transferase</keyword>
<dbReference type="EMBL" id="WNWS01000007">
    <property type="protein sequence ID" value="KAE9988498.1"/>
    <property type="molecule type" value="Genomic_DNA"/>
</dbReference>
<evidence type="ECO:0000256" key="7">
    <source>
        <dbReference type="ARBA" id="ARBA00023136"/>
    </source>
</evidence>
<gene>
    <name evidence="12" type="ORF">EG328_010537</name>
</gene>
<name>A0A8H3VIX1_VENIN</name>
<evidence type="ECO:0000256" key="6">
    <source>
        <dbReference type="ARBA" id="ARBA00022989"/>
    </source>
</evidence>
<comment type="function">
    <text evidence="9">Sterol O-acyltransferase that catalyzes the formation of stery esters.</text>
</comment>
<dbReference type="Pfam" id="PF03062">
    <property type="entry name" value="MBOAT"/>
    <property type="match status" value="1"/>
</dbReference>
<dbReference type="PANTHER" id="PTHR10408">
    <property type="entry name" value="STEROL O-ACYLTRANSFERASE"/>
    <property type="match status" value="1"/>
</dbReference>
<dbReference type="AlphaFoldDB" id="A0A8H3VIX1"/>
<accession>A0A8H3VIX1</accession>
<evidence type="ECO:0000256" key="8">
    <source>
        <dbReference type="ARBA" id="ARBA00023315"/>
    </source>
</evidence>